<dbReference type="Proteomes" id="UP000095008">
    <property type="component" value="Unassembled WGS sequence"/>
</dbReference>
<name>A0A1C2J245_ACITH</name>
<dbReference type="OrthoDB" id="7041851at2"/>
<reference evidence="1" key="1">
    <citation type="journal article" date="2016" name="Int. J. Mol. Sci.">
        <title>Comparative genomics of the extreme acidophile Acidithiobacillus thiooxidans reveals intraspecific divergence and niche adaptation.</title>
        <authorList>
            <person name="Zhang X."/>
            <person name="Feng X."/>
            <person name="Tao J."/>
            <person name="Ma L."/>
            <person name="Xiao Y."/>
            <person name="Liang Y."/>
            <person name="Liu X."/>
            <person name="Yin H."/>
        </authorList>
    </citation>
    <scope>NUCLEOTIDE SEQUENCE [LARGE SCALE GENOMIC DNA]</scope>
    <source>
        <strain evidence="1">DXS-W</strain>
    </source>
</reference>
<gene>
    <name evidence="1" type="ORF">A6M23_18810</name>
</gene>
<proteinExistence type="predicted"/>
<accession>A0A1C2J245</accession>
<evidence type="ECO:0000313" key="1">
    <source>
        <dbReference type="EMBL" id="OCX68185.1"/>
    </source>
</evidence>
<dbReference type="EMBL" id="LWRY01000274">
    <property type="protein sequence ID" value="OCX68185.1"/>
    <property type="molecule type" value="Genomic_DNA"/>
</dbReference>
<dbReference type="RefSeq" id="WP_031568997.1">
    <property type="nucleotide sequence ID" value="NZ_JABBDW010000163.1"/>
</dbReference>
<organism evidence="1 2">
    <name type="scientific">Acidithiobacillus thiooxidans</name>
    <name type="common">Thiobacillus thiooxidans</name>
    <dbReference type="NCBI Taxonomy" id="930"/>
    <lineage>
        <taxon>Bacteria</taxon>
        <taxon>Pseudomonadati</taxon>
        <taxon>Pseudomonadota</taxon>
        <taxon>Acidithiobacillia</taxon>
        <taxon>Acidithiobacillales</taxon>
        <taxon>Acidithiobacillaceae</taxon>
        <taxon>Acidithiobacillus</taxon>
    </lineage>
</organism>
<dbReference type="GeneID" id="60696801"/>
<protein>
    <submittedName>
        <fullName evidence="1">Uncharacterized protein</fullName>
    </submittedName>
</protein>
<keyword evidence="2" id="KW-1185">Reference proteome</keyword>
<sequence length="185" mass="20707">MGQAKIRKLKGDYGNQKKIDCRYVIGGVMPDESIPEDVKKPGETYMALLYQLIYNHKKIYCCVAGGQRNGDEFYFTNVGSGTVTALLSLPIKYTLRIIQEVTEGPTPLFDKIKATLDVLPDGSAVVFLGDAQNYLDGEWVKILNIKGKVTIDELKKESRSDHVKIDPKLFMKENNLDGFIIEADV</sequence>
<comment type="caution">
    <text evidence="1">The sequence shown here is derived from an EMBL/GenBank/DDBJ whole genome shotgun (WGS) entry which is preliminary data.</text>
</comment>
<evidence type="ECO:0000313" key="2">
    <source>
        <dbReference type="Proteomes" id="UP000095008"/>
    </source>
</evidence>
<dbReference type="AlphaFoldDB" id="A0A1C2J245"/>